<gene>
    <name evidence="1" type="ORF">SAMN05421819_1729</name>
</gene>
<dbReference type="Proteomes" id="UP000236728">
    <property type="component" value="Unassembled WGS sequence"/>
</dbReference>
<dbReference type="AlphaFoldDB" id="A0A1H5WTA2"/>
<sequence length="287" mass="32033">MPCSGFAGFVAETNDSQSLHDSGLLAKNLCKCATGHSEAIFLILIRAINMQVEKQPAQPFDEEVSIAKIGRELRDEFCWLADIGDDGRVPDPASVTHRARRNLVRCVFSFVEALSFVMKANALRHIRANHDQWDASELLIAEELSAEVTEAGRIVKKKAKVRTMSNVRFAFRLLAAAYGADFTLDVNSNGWQCLQRAIRVRDRVTHPKCLSDLTVTESEYSDAIRAFIWFDRQSLRIMEPIARALDGDIAKLRQRLTGIDPIAASEFRGISDESPLPVPPRGLHDDV</sequence>
<accession>A0A1H5WTA2</accession>
<proteinExistence type="predicted"/>
<organism evidence="1 2">
    <name type="scientific">Bryocella elongata</name>
    <dbReference type="NCBI Taxonomy" id="863522"/>
    <lineage>
        <taxon>Bacteria</taxon>
        <taxon>Pseudomonadati</taxon>
        <taxon>Acidobacteriota</taxon>
        <taxon>Terriglobia</taxon>
        <taxon>Terriglobales</taxon>
        <taxon>Acidobacteriaceae</taxon>
        <taxon>Bryocella</taxon>
    </lineage>
</organism>
<protein>
    <submittedName>
        <fullName evidence="1">Uncharacterized protein</fullName>
    </submittedName>
</protein>
<reference evidence="1 2" key="1">
    <citation type="submission" date="2016-10" db="EMBL/GenBank/DDBJ databases">
        <authorList>
            <person name="de Groot N.N."/>
        </authorList>
    </citation>
    <scope>NUCLEOTIDE SEQUENCE [LARGE SCALE GENOMIC DNA]</scope>
    <source>
        <strain evidence="1 2">DSM 22489</strain>
    </source>
</reference>
<evidence type="ECO:0000313" key="2">
    <source>
        <dbReference type="Proteomes" id="UP000236728"/>
    </source>
</evidence>
<keyword evidence="2" id="KW-1185">Reference proteome</keyword>
<evidence type="ECO:0000313" key="1">
    <source>
        <dbReference type="EMBL" id="SEG02543.1"/>
    </source>
</evidence>
<dbReference type="EMBL" id="FNVA01000002">
    <property type="protein sequence ID" value="SEG02543.1"/>
    <property type="molecule type" value="Genomic_DNA"/>
</dbReference>
<name>A0A1H5WTA2_9BACT</name>